<protein>
    <submittedName>
        <fullName evidence="2">ATP-binding protein</fullName>
    </submittedName>
</protein>
<dbReference type="Pfam" id="PF04326">
    <property type="entry name" value="SLFN_AlbA_2"/>
    <property type="match status" value="1"/>
</dbReference>
<dbReference type="OrthoDB" id="9768354at2"/>
<sequence>MQSPLDNDIIVELMKTKANGRLYKRESTALEFKSDFDWDIRESRIKYLKSIASFANRLGGYMIFGVSDSPRLISGITKSFMEIDDYQISQFINLYLSPAPDFEREEFLINGKKIGVMFIHPIDRKPVVCIKSYGNIMSDSSIYYRYNSLSCIINSGDLIHLLEEAKQKENDKWMKLFTSASTVGVHNAGIFDIKSGKISTQKGNSYVLDENLLKRLKVLDKYSQQEDGAEAVRIIGEIDKTGTVINRPFAIHDDDIIIGFLGDKDINAPIEYLEAMCYQSSGFMPIYYYINKTDFNIEDILKKLKKVKTRSQAKKKLIARLEDDSNILNQRKSLIMENSTSVRTKRLRYHNQLINGEEIIYKNTGEVKRLLEAICNLQHGTFNFAYVKNVLIDVYNNYFNTDLSSFIRKTVCYLDLLENKN</sequence>
<comment type="caution">
    <text evidence="2">The sequence shown here is derived from an EMBL/GenBank/DDBJ whole genome shotgun (WGS) entry which is preliminary data.</text>
</comment>
<keyword evidence="2" id="KW-0547">Nucleotide-binding</keyword>
<gene>
    <name evidence="2" type="ORF">ESY86_04405</name>
</gene>
<evidence type="ECO:0000313" key="3">
    <source>
        <dbReference type="Proteomes" id="UP000321578"/>
    </source>
</evidence>
<dbReference type="AlphaFoldDB" id="A0A5C6ZKS7"/>
<dbReference type="RefSeq" id="WP_147085381.1">
    <property type="nucleotide sequence ID" value="NZ_VORM01000002.1"/>
</dbReference>
<dbReference type="EMBL" id="VORO01000003">
    <property type="protein sequence ID" value="TXD90616.1"/>
    <property type="molecule type" value="Genomic_DNA"/>
</dbReference>
<keyword evidence="2" id="KW-0067">ATP-binding</keyword>
<dbReference type="GO" id="GO:0005524">
    <property type="term" value="F:ATP binding"/>
    <property type="evidence" value="ECO:0007669"/>
    <property type="project" value="UniProtKB-KW"/>
</dbReference>
<evidence type="ECO:0000259" key="1">
    <source>
        <dbReference type="Pfam" id="PF04326"/>
    </source>
</evidence>
<dbReference type="Proteomes" id="UP000321578">
    <property type="component" value="Unassembled WGS sequence"/>
</dbReference>
<dbReference type="PANTHER" id="PTHR30595">
    <property type="entry name" value="GLPR-RELATED TRANSCRIPTIONAL REPRESSOR"/>
    <property type="match status" value="1"/>
</dbReference>
<keyword evidence="3" id="KW-1185">Reference proteome</keyword>
<organism evidence="2 3">
    <name type="scientific">Subsaximicrobium wynnwilliamsii</name>
    <dbReference type="NCBI Taxonomy" id="291179"/>
    <lineage>
        <taxon>Bacteria</taxon>
        <taxon>Pseudomonadati</taxon>
        <taxon>Bacteroidota</taxon>
        <taxon>Flavobacteriia</taxon>
        <taxon>Flavobacteriales</taxon>
        <taxon>Flavobacteriaceae</taxon>
        <taxon>Subsaximicrobium</taxon>
    </lineage>
</organism>
<evidence type="ECO:0000313" key="2">
    <source>
        <dbReference type="EMBL" id="TXD90616.1"/>
    </source>
</evidence>
<reference evidence="2 3" key="1">
    <citation type="submission" date="2019-08" db="EMBL/GenBank/DDBJ databases">
        <title>Genomes of Subsaximicrobium wynnwilliamsii strains.</title>
        <authorList>
            <person name="Bowman J.P."/>
        </authorList>
    </citation>
    <scope>NUCLEOTIDE SEQUENCE [LARGE SCALE GENOMIC DNA]</scope>
    <source>
        <strain evidence="2 3">2-80-2</strain>
    </source>
</reference>
<dbReference type="Gene3D" id="3.30.950.30">
    <property type="entry name" value="Schlafen, AAA domain"/>
    <property type="match status" value="1"/>
</dbReference>
<proteinExistence type="predicted"/>
<accession>A0A5C6ZKS7</accession>
<dbReference type="PANTHER" id="PTHR30595:SF6">
    <property type="entry name" value="SCHLAFEN ALBA-2 DOMAIN-CONTAINING PROTEIN"/>
    <property type="match status" value="1"/>
</dbReference>
<name>A0A5C6ZKS7_9FLAO</name>
<feature type="domain" description="Schlafen AlbA-2" evidence="1">
    <location>
        <begin position="26"/>
        <end position="149"/>
    </location>
</feature>
<dbReference type="InterPro" id="IPR038461">
    <property type="entry name" value="Schlafen_AlbA_2_dom_sf"/>
</dbReference>
<dbReference type="InterPro" id="IPR007421">
    <property type="entry name" value="Schlafen_AlbA_2_dom"/>
</dbReference>